<dbReference type="OrthoDB" id="275400at2157"/>
<dbReference type="InterPro" id="IPR025997">
    <property type="entry name" value="SBP_2_dom"/>
</dbReference>
<dbReference type="RefSeq" id="WP_008413635.1">
    <property type="nucleotide sequence ID" value="NC_014299.1"/>
</dbReference>
<dbReference type="SUPFAM" id="SSF53822">
    <property type="entry name" value="Periplasmic binding protein-like I"/>
    <property type="match status" value="1"/>
</dbReference>
<evidence type="ECO:0000259" key="5">
    <source>
        <dbReference type="Pfam" id="PF13407"/>
    </source>
</evidence>
<evidence type="ECO:0000256" key="4">
    <source>
        <dbReference type="SAM" id="MobiDB-lite"/>
    </source>
</evidence>
<evidence type="ECO:0000313" key="8">
    <source>
        <dbReference type="Proteomes" id="UP000000390"/>
    </source>
</evidence>
<reference evidence="7 9" key="2">
    <citation type="journal article" date="2014" name="PLoS Genet.">
        <title>Phylogenetically driven sequencing of extremely halophilic archaea reveals strategies for static and dynamic osmo-response.</title>
        <authorList>
            <person name="Becker E.A."/>
            <person name="Seitzer P.M."/>
            <person name="Tritt A."/>
            <person name="Larsen D."/>
            <person name="Krusor M."/>
            <person name="Yao A.I."/>
            <person name="Wu D."/>
            <person name="Madern D."/>
            <person name="Eisen J.A."/>
            <person name="Darling A.E."/>
            <person name="Facciotti M.T."/>
        </authorList>
    </citation>
    <scope>NUCLEOTIDE SEQUENCE [LARGE SCALE GENOMIC DNA]</scope>
    <source>
        <strain evidence="7">B3</strain>
        <strain evidence="9">DSM 18796 / CECT 7217 / JCM 14584 / KCTC 4019 / B3</strain>
    </source>
</reference>
<dbReference type="PATRIC" id="fig|795797.18.peg.3685"/>
<comment type="similarity">
    <text evidence="2">Belongs to the bacterial solute-binding protein 2 family.</text>
</comment>
<dbReference type="GO" id="GO:0030246">
    <property type="term" value="F:carbohydrate binding"/>
    <property type="evidence" value="ECO:0007669"/>
    <property type="project" value="UniProtKB-ARBA"/>
</dbReference>
<dbReference type="AlphaFoldDB" id="D8JCP2"/>
<organism evidence="6 8">
    <name type="scientific">Halalkalicoccus jeotgali (strain DSM 18796 / CECT 7217 / JCM 14584 / KCTC 4019 / B3)</name>
    <dbReference type="NCBI Taxonomy" id="795797"/>
    <lineage>
        <taxon>Archaea</taxon>
        <taxon>Methanobacteriati</taxon>
        <taxon>Methanobacteriota</taxon>
        <taxon>Stenosarchaea group</taxon>
        <taxon>Halobacteria</taxon>
        <taxon>Halobacteriales</taxon>
        <taxon>Halococcaceae</taxon>
        <taxon>Halalkalicoccus</taxon>
    </lineage>
</organism>
<dbReference type="HOGENOM" id="CLU_037628_3_4_2"/>
<keyword evidence="6" id="KW-0614">Plasmid</keyword>
<dbReference type="EMBL" id="CP002064">
    <property type="protein sequence ID" value="ADJ17149.1"/>
    <property type="molecule type" value="Genomic_DNA"/>
</dbReference>
<sequence length="342" mass="36967">MDIEDIEVNHPAGKGPNGADPLASEAVDLTDDQAEAVRNESFSVAIVFHHLKTAWTELQRRGLEERFDELGVTVDGVYGAEFNASKQTEIIEKLSDNEVDAVISIPVDTAATADAYRAVADAGIELVFMDNVPDGFEHPRDYAGCVSSDNEGVGIVAGRFLREFLGKGDVGMITFDAPFYVTDQRESGVRDVLRNSDDVTIAAEEGFTDPDDVYDLAQNMVVTNPNLNGMFVSWSDPPAVQATRAVEDVGRSEFVITTTGLSSRTVENIALGGPIKGTGAQFPYQQGIIEANMVGQALLGESTPPFIASGSLPVYRGNFKEQYPKHYQEGLPEDLLESSHSI</sequence>
<dbReference type="EMBL" id="AOHV01000002">
    <property type="protein sequence ID" value="ELY41696.1"/>
    <property type="molecule type" value="Genomic_DNA"/>
</dbReference>
<dbReference type="eggNOG" id="arCOG07728">
    <property type="taxonomic scope" value="Archaea"/>
</dbReference>
<dbReference type="PANTHER" id="PTHR46847">
    <property type="entry name" value="D-ALLOSE-BINDING PERIPLASMIC PROTEIN-RELATED"/>
    <property type="match status" value="1"/>
</dbReference>
<feature type="region of interest" description="Disordered" evidence="4">
    <location>
        <begin position="1"/>
        <end position="23"/>
    </location>
</feature>
<dbReference type="PANTHER" id="PTHR46847:SF1">
    <property type="entry name" value="D-ALLOSE-BINDING PERIPLASMIC PROTEIN-RELATED"/>
    <property type="match status" value="1"/>
</dbReference>
<comment type="subcellular location">
    <subcellularLocation>
        <location evidence="1">Cell envelope</location>
    </subcellularLocation>
</comment>
<evidence type="ECO:0000256" key="2">
    <source>
        <dbReference type="ARBA" id="ARBA00007639"/>
    </source>
</evidence>
<evidence type="ECO:0000313" key="7">
    <source>
        <dbReference type="EMBL" id="ELY41696.1"/>
    </source>
</evidence>
<dbReference type="Proteomes" id="UP000000390">
    <property type="component" value="Plasmid 2"/>
</dbReference>
<evidence type="ECO:0000256" key="1">
    <source>
        <dbReference type="ARBA" id="ARBA00004196"/>
    </source>
</evidence>
<keyword evidence="3" id="KW-0732">Signal</keyword>
<accession>D8JCP2</accession>
<proteinExistence type="inferred from homology"/>
<geneLocation type="plasmid" evidence="6 8">
    <name>2</name>
</geneLocation>
<dbReference type="InterPro" id="IPR028082">
    <property type="entry name" value="Peripla_BP_I"/>
</dbReference>
<dbReference type="Proteomes" id="UP000011645">
    <property type="component" value="Unassembled WGS sequence"/>
</dbReference>
<dbReference type="Pfam" id="PF13407">
    <property type="entry name" value="Peripla_BP_4"/>
    <property type="match status" value="1"/>
</dbReference>
<name>D8JCP2_HALJB</name>
<feature type="domain" description="Periplasmic binding protein" evidence="5">
    <location>
        <begin position="44"/>
        <end position="301"/>
    </location>
</feature>
<dbReference type="Gene3D" id="3.40.50.2300">
    <property type="match status" value="2"/>
</dbReference>
<keyword evidence="6" id="KW-0813">Transport</keyword>
<protein>
    <submittedName>
        <fullName evidence="6">ABC-type sugar transport system periplasmic component-like protein</fullName>
    </submittedName>
</protein>
<keyword evidence="6" id="KW-0762">Sugar transport</keyword>
<evidence type="ECO:0000313" key="9">
    <source>
        <dbReference type="Proteomes" id="UP000011645"/>
    </source>
</evidence>
<dbReference type="KEGG" id="hje:HacjB3_19058"/>
<gene>
    <name evidence="6" type="ordered locus">HacjB3_19058</name>
    <name evidence="7" type="ORF">C497_00365</name>
</gene>
<keyword evidence="9" id="KW-1185">Reference proteome</keyword>
<dbReference type="GeneID" id="9421596"/>
<evidence type="ECO:0000256" key="3">
    <source>
        <dbReference type="ARBA" id="ARBA00022729"/>
    </source>
</evidence>
<reference evidence="6 8" key="1">
    <citation type="journal article" date="2010" name="J. Bacteriol.">
        <title>Complete genome sequence of Halalkalicoccus jeotgali B3(T), an extremely halophilic archaeon.</title>
        <authorList>
            <person name="Roh S.W."/>
            <person name="Nam Y.D."/>
            <person name="Nam S.H."/>
            <person name="Choi S.H."/>
            <person name="Park H.S."/>
            <person name="Bae J.W."/>
        </authorList>
    </citation>
    <scope>NUCLEOTIDE SEQUENCE [LARGE SCALE GENOMIC DNA]</scope>
    <source>
        <strain evidence="6">B3</strain>
        <strain evidence="8">DSM 18796 / CECT 7217 / JCM 14584 / KCTC 4019 / B3</strain>
        <plasmid evidence="8">2</plasmid>
    </source>
</reference>
<evidence type="ECO:0000313" key="6">
    <source>
        <dbReference type="EMBL" id="ADJ17149.1"/>
    </source>
</evidence>